<protein>
    <submittedName>
        <fullName evidence="3">Sensor</fullName>
    </submittedName>
</protein>
<evidence type="ECO:0000313" key="4">
    <source>
        <dbReference type="Proteomes" id="UP000501237"/>
    </source>
</evidence>
<evidence type="ECO:0000259" key="2">
    <source>
        <dbReference type="Pfam" id="PF16220"/>
    </source>
</evidence>
<dbReference type="KEGG" id="poj:PtoMrB4_05050"/>
<evidence type="ECO:0000313" key="3">
    <source>
        <dbReference type="EMBL" id="BCA26528.1"/>
    </source>
</evidence>
<dbReference type="PANTHER" id="PTHR30273:SF2">
    <property type="entry name" value="PROTEIN FECR"/>
    <property type="match status" value="1"/>
</dbReference>
<proteinExistence type="predicted"/>
<gene>
    <name evidence="3" type="ORF">PtoMrB4_05050</name>
</gene>
<sequence>MNPAPVSARVLDEAIHWQLCLGSGEASAQERAEFNLWHAASPEHALAWSRLNGLDAHLGAASSAPARHALLEAPRHRLRSSGSVLGLCLAGVLGLLLAQQHRPLGDWLADEMTASGEQRQLQLPDHSQVRLNSRSALDIQFDGPQRRLYLRSGEILVETAHGDPRPFVVATEQGELRALGTRFLVRREGQTTRLVVLRSAVAAHPTQAEDERIIGEGQQVLMQADALGRSEAAPVGADAWSRGMLVVDNVRLADLLEQLGQYRRGYLGVDPAVADLRISGSFPLGDTDQALAALPPSLPVRIERHTDWWTRVVPAHRTPPRP</sequence>
<feature type="domain" description="FecR protein" evidence="1">
    <location>
        <begin position="112"/>
        <end position="201"/>
    </location>
</feature>
<feature type="domain" description="FecR N-terminal" evidence="2">
    <location>
        <begin position="12"/>
        <end position="51"/>
    </location>
</feature>
<dbReference type="Gene3D" id="2.60.120.1440">
    <property type="match status" value="1"/>
</dbReference>
<dbReference type="Proteomes" id="UP000501237">
    <property type="component" value="Chromosome"/>
</dbReference>
<dbReference type="GeneID" id="57395714"/>
<dbReference type="Pfam" id="PF16220">
    <property type="entry name" value="DUF4880"/>
    <property type="match status" value="1"/>
</dbReference>
<dbReference type="PIRSF" id="PIRSF018266">
    <property type="entry name" value="FecR"/>
    <property type="match status" value="1"/>
</dbReference>
<dbReference type="EMBL" id="AP022642">
    <property type="protein sequence ID" value="BCA26528.1"/>
    <property type="molecule type" value="Genomic_DNA"/>
</dbReference>
<evidence type="ECO:0000259" key="1">
    <source>
        <dbReference type="Pfam" id="PF04773"/>
    </source>
</evidence>
<dbReference type="InterPro" id="IPR006860">
    <property type="entry name" value="FecR"/>
</dbReference>
<name>A0A679GDX0_9GAMM</name>
<dbReference type="RefSeq" id="WP_172432417.1">
    <property type="nucleotide sequence ID" value="NZ_AP022642.1"/>
</dbReference>
<reference evidence="3 4" key="1">
    <citation type="journal article" date="2020" name="Microbiol. Resour. Announc.">
        <title>Complete genome sequence of Pseudomonas otitidis strain MrB4, isolated from Lake Biwa in Japan.</title>
        <authorList>
            <person name="Miyazaki K."/>
            <person name="Hase E."/>
            <person name="Maruya T."/>
        </authorList>
    </citation>
    <scope>NUCLEOTIDE SEQUENCE [LARGE SCALE GENOMIC DNA]</scope>
    <source>
        <strain evidence="3 4">MrB4</strain>
    </source>
</reference>
<dbReference type="InterPro" id="IPR032623">
    <property type="entry name" value="FecR_N"/>
</dbReference>
<dbReference type="PANTHER" id="PTHR30273">
    <property type="entry name" value="PERIPLASMIC SIGNAL SENSOR AND SIGMA FACTOR ACTIVATOR FECR-RELATED"/>
    <property type="match status" value="1"/>
</dbReference>
<organism evidence="3 4">
    <name type="scientific">Metapseudomonas otitidis</name>
    <dbReference type="NCBI Taxonomy" id="319939"/>
    <lineage>
        <taxon>Bacteria</taxon>
        <taxon>Pseudomonadati</taxon>
        <taxon>Pseudomonadota</taxon>
        <taxon>Gammaproteobacteria</taxon>
        <taxon>Pseudomonadales</taxon>
        <taxon>Pseudomonadaceae</taxon>
        <taxon>Metapseudomonas</taxon>
    </lineage>
</organism>
<dbReference type="InterPro" id="IPR012373">
    <property type="entry name" value="Ferrdict_sens_TM"/>
</dbReference>
<dbReference type="AlphaFoldDB" id="A0A679GDX0"/>
<accession>A0A679GDX0</accession>
<dbReference type="GO" id="GO:0016989">
    <property type="term" value="F:sigma factor antagonist activity"/>
    <property type="evidence" value="ECO:0007669"/>
    <property type="project" value="TreeGrafter"/>
</dbReference>
<dbReference type="Pfam" id="PF04773">
    <property type="entry name" value="FecR"/>
    <property type="match status" value="1"/>
</dbReference>